<accession>A0A5C5XPE7</accession>
<name>A0A5C5XPE7_9PLAN</name>
<dbReference type="Proteomes" id="UP000316095">
    <property type="component" value="Unassembled WGS sequence"/>
</dbReference>
<feature type="chain" id="PRO_5022750569" evidence="4">
    <location>
        <begin position="17"/>
        <end position="333"/>
    </location>
</feature>
<dbReference type="PANTHER" id="PTHR46847">
    <property type="entry name" value="D-ALLOSE-BINDING PERIPLASMIC PROTEIN-RELATED"/>
    <property type="match status" value="1"/>
</dbReference>
<gene>
    <name evidence="6" type="primary">rbsB</name>
    <name evidence="6" type="ORF">Pan54_50250</name>
</gene>
<feature type="signal peptide" evidence="4">
    <location>
        <begin position="1"/>
        <end position="16"/>
    </location>
</feature>
<protein>
    <submittedName>
        <fullName evidence="6">D-ribose-binding periplasmic protein</fullName>
    </submittedName>
</protein>
<evidence type="ECO:0000256" key="1">
    <source>
        <dbReference type="ARBA" id="ARBA00004196"/>
    </source>
</evidence>
<proteinExistence type="inferred from homology"/>
<dbReference type="Gene3D" id="3.40.50.2300">
    <property type="match status" value="2"/>
</dbReference>
<sequence length="333" mass="35948" precursor="true">MAIRTFCLIAITFLLASCNGSPDGNNSNTGTSGNDKTIRIAVIPKGTTHEFWKSVHAGAKKAADEAGNVEILWKGPLLENDRAGQISVVEDFIVKNVDGIVLAPLDSQALIDSVLHANDEEIPVVIFDSALGDESAIVSYVATDNFRGGELAAEKLAEILDGKGEVVMLRYNAGSESTEQREEGFLSKLKADFPEITVISSDQYAGTTPESSLEKATEVIDKYRDQIDGIFAVCEPNATGTLGALRELNLTGKVKFIAFDPNPDLIDGMEQGHVQGIVLQDPVAMGYQAVKTLLAHLNGEDVESRIKTGEYVATPDNMKEEQFEKLLHPIQVD</sequence>
<dbReference type="GO" id="GO:0030246">
    <property type="term" value="F:carbohydrate binding"/>
    <property type="evidence" value="ECO:0007669"/>
    <property type="project" value="UniProtKB-ARBA"/>
</dbReference>
<dbReference type="Pfam" id="PF13407">
    <property type="entry name" value="Peripla_BP_4"/>
    <property type="match status" value="1"/>
</dbReference>
<comment type="similarity">
    <text evidence="2">Belongs to the bacterial solute-binding protein 2 family.</text>
</comment>
<feature type="domain" description="Periplasmic binding protein" evidence="5">
    <location>
        <begin position="40"/>
        <end position="300"/>
    </location>
</feature>
<reference evidence="6 7" key="1">
    <citation type="submission" date="2019-02" db="EMBL/GenBank/DDBJ databases">
        <title>Deep-cultivation of Planctomycetes and their phenomic and genomic characterization uncovers novel biology.</title>
        <authorList>
            <person name="Wiegand S."/>
            <person name="Jogler M."/>
            <person name="Boedeker C."/>
            <person name="Pinto D."/>
            <person name="Vollmers J."/>
            <person name="Rivas-Marin E."/>
            <person name="Kohn T."/>
            <person name="Peeters S.H."/>
            <person name="Heuer A."/>
            <person name="Rast P."/>
            <person name="Oberbeckmann S."/>
            <person name="Bunk B."/>
            <person name="Jeske O."/>
            <person name="Meyerdierks A."/>
            <person name="Storesund J.E."/>
            <person name="Kallscheuer N."/>
            <person name="Luecker S."/>
            <person name="Lage O.M."/>
            <person name="Pohl T."/>
            <person name="Merkel B.J."/>
            <person name="Hornburger P."/>
            <person name="Mueller R.-W."/>
            <person name="Bruemmer F."/>
            <person name="Labrenz M."/>
            <person name="Spormann A.M."/>
            <person name="Op Den Camp H."/>
            <person name="Overmann J."/>
            <person name="Amann R."/>
            <person name="Jetten M.S.M."/>
            <person name="Mascher T."/>
            <person name="Medema M.H."/>
            <person name="Devos D.P."/>
            <person name="Kaster A.-K."/>
            <person name="Ovreas L."/>
            <person name="Rohde M."/>
            <person name="Galperin M.Y."/>
            <person name="Jogler C."/>
        </authorList>
    </citation>
    <scope>NUCLEOTIDE SEQUENCE [LARGE SCALE GENOMIC DNA]</scope>
    <source>
        <strain evidence="6 7">Pan54</strain>
    </source>
</reference>
<organism evidence="6 7">
    <name type="scientific">Rubinisphaera italica</name>
    <dbReference type="NCBI Taxonomy" id="2527969"/>
    <lineage>
        <taxon>Bacteria</taxon>
        <taxon>Pseudomonadati</taxon>
        <taxon>Planctomycetota</taxon>
        <taxon>Planctomycetia</taxon>
        <taxon>Planctomycetales</taxon>
        <taxon>Planctomycetaceae</taxon>
        <taxon>Rubinisphaera</taxon>
    </lineage>
</organism>
<comment type="caution">
    <text evidence="6">The sequence shown here is derived from an EMBL/GenBank/DDBJ whole genome shotgun (WGS) entry which is preliminary data.</text>
</comment>
<dbReference type="AlphaFoldDB" id="A0A5C5XPE7"/>
<evidence type="ECO:0000259" key="5">
    <source>
        <dbReference type="Pfam" id="PF13407"/>
    </source>
</evidence>
<dbReference type="RefSeq" id="WP_242631417.1">
    <property type="nucleotide sequence ID" value="NZ_SJPG01000001.1"/>
</dbReference>
<keyword evidence="7" id="KW-1185">Reference proteome</keyword>
<evidence type="ECO:0000256" key="4">
    <source>
        <dbReference type="SAM" id="SignalP"/>
    </source>
</evidence>
<dbReference type="GO" id="GO:0030313">
    <property type="term" value="C:cell envelope"/>
    <property type="evidence" value="ECO:0007669"/>
    <property type="project" value="UniProtKB-SubCell"/>
</dbReference>
<evidence type="ECO:0000313" key="7">
    <source>
        <dbReference type="Proteomes" id="UP000316095"/>
    </source>
</evidence>
<dbReference type="PANTHER" id="PTHR46847:SF1">
    <property type="entry name" value="D-ALLOSE-BINDING PERIPLASMIC PROTEIN-RELATED"/>
    <property type="match status" value="1"/>
</dbReference>
<keyword evidence="3 4" id="KW-0732">Signal</keyword>
<dbReference type="InterPro" id="IPR025997">
    <property type="entry name" value="SBP_2_dom"/>
</dbReference>
<evidence type="ECO:0000313" key="6">
    <source>
        <dbReference type="EMBL" id="TWT64263.1"/>
    </source>
</evidence>
<dbReference type="CDD" id="cd20004">
    <property type="entry name" value="PBP1_ABC_sugar_binding-like"/>
    <property type="match status" value="1"/>
</dbReference>
<dbReference type="SUPFAM" id="SSF53822">
    <property type="entry name" value="Periplasmic binding protein-like I"/>
    <property type="match status" value="1"/>
</dbReference>
<dbReference type="EMBL" id="SJPG01000001">
    <property type="protein sequence ID" value="TWT64263.1"/>
    <property type="molecule type" value="Genomic_DNA"/>
</dbReference>
<comment type="subcellular location">
    <subcellularLocation>
        <location evidence="1">Cell envelope</location>
    </subcellularLocation>
</comment>
<dbReference type="PROSITE" id="PS51257">
    <property type="entry name" value="PROKAR_LIPOPROTEIN"/>
    <property type="match status" value="1"/>
</dbReference>
<evidence type="ECO:0000256" key="2">
    <source>
        <dbReference type="ARBA" id="ARBA00007639"/>
    </source>
</evidence>
<evidence type="ECO:0000256" key="3">
    <source>
        <dbReference type="ARBA" id="ARBA00022729"/>
    </source>
</evidence>
<dbReference type="InterPro" id="IPR028082">
    <property type="entry name" value="Peripla_BP_I"/>
</dbReference>